<sequence>MHLILSPVRRDEPLVLSRADDVLTVNGQVLDFGPLPEGATLPREAIDCRWIAGDVERAADGTLTVPLILPHGPDAPEVTRFPEPITLTADGPVTLPPFDVAPEEDPA</sequence>
<proteinExistence type="predicted"/>
<dbReference type="RefSeq" id="WP_043775759.1">
    <property type="nucleotide sequence ID" value="NZ_JAME01000120.1"/>
</dbReference>
<keyword evidence="3" id="KW-1185">Reference proteome</keyword>
<name>X7F313_9RHOB</name>
<feature type="non-terminal residue" evidence="2">
    <location>
        <position position="107"/>
    </location>
</feature>
<dbReference type="EMBL" id="JAME01000120">
    <property type="protein sequence ID" value="ETX26454.1"/>
    <property type="molecule type" value="Genomic_DNA"/>
</dbReference>
<dbReference type="AlphaFoldDB" id="X7F313"/>
<dbReference type="Proteomes" id="UP000023430">
    <property type="component" value="Unassembled WGS sequence"/>
</dbReference>
<organism evidence="2 3">
    <name type="scientific">Roseivivax isoporae LMG 25204</name>
    <dbReference type="NCBI Taxonomy" id="1449351"/>
    <lineage>
        <taxon>Bacteria</taxon>
        <taxon>Pseudomonadati</taxon>
        <taxon>Pseudomonadota</taxon>
        <taxon>Alphaproteobacteria</taxon>
        <taxon>Rhodobacterales</taxon>
        <taxon>Roseobacteraceae</taxon>
        <taxon>Roseivivax</taxon>
    </lineage>
</organism>
<evidence type="ECO:0000256" key="1">
    <source>
        <dbReference type="SAM" id="MobiDB-lite"/>
    </source>
</evidence>
<reference evidence="2 3" key="1">
    <citation type="submission" date="2014-01" db="EMBL/GenBank/DDBJ databases">
        <title>Roseivivax isoporae LMG 25204 Genome Sequencing.</title>
        <authorList>
            <person name="Lai Q."/>
            <person name="Li G."/>
            <person name="Shao Z."/>
        </authorList>
    </citation>
    <scope>NUCLEOTIDE SEQUENCE [LARGE SCALE GENOMIC DNA]</scope>
    <source>
        <strain evidence="2 3">LMG 25204</strain>
    </source>
</reference>
<dbReference type="OrthoDB" id="8373799at2"/>
<dbReference type="eggNOG" id="ENOG50333J4">
    <property type="taxonomic scope" value="Bacteria"/>
</dbReference>
<feature type="region of interest" description="Disordered" evidence="1">
    <location>
        <begin position="86"/>
        <end position="107"/>
    </location>
</feature>
<protein>
    <submittedName>
        <fullName evidence="2">Uncharacterized protein</fullName>
    </submittedName>
</protein>
<gene>
    <name evidence="2" type="ORF">RISW2_03110</name>
</gene>
<evidence type="ECO:0000313" key="3">
    <source>
        <dbReference type="Proteomes" id="UP000023430"/>
    </source>
</evidence>
<comment type="caution">
    <text evidence="2">The sequence shown here is derived from an EMBL/GenBank/DDBJ whole genome shotgun (WGS) entry which is preliminary data.</text>
</comment>
<evidence type="ECO:0000313" key="2">
    <source>
        <dbReference type="EMBL" id="ETX26454.1"/>
    </source>
</evidence>
<accession>X7F313</accession>
<dbReference type="STRING" id="1449351.RISW2_03110"/>